<feature type="signal peptide" evidence="1">
    <location>
        <begin position="1"/>
        <end position="25"/>
    </location>
</feature>
<organism evidence="2 3">
    <name type="scientific">Orchesella cincta</name>
    <name type="common">Springtail</name>
    <name type="synonym">Podura cincta</name>
    <dbReference type="NCBI Taxonomy" id="48709"/>
    <lineage>
        <taxon>Eukaryota</taxon>
        <taxon>Metazoa</taxon>
        <taxon>Ecdysozoa</taxon>
        <taxon>Arthropoda</taxon>
        <taxon>Hexapoda</taxon>
        <taxon>Collembola</taxon>
        <taxon>Entomobryomorpha</taxon>
        <taxon>Entomobryoidea</taxon>
        <taxon>Orchesellidae</taxon>
        <taxon>Orchesellinae</taxon>
        <taxon>Orchesella</taxon>
    </lineage>
</organism>
<comment type="caution">
    <text evidence="2">The sequence shown here is derived from an EMBL/GenBank/DDBJ whole genome shotgun (WGS) entry which is preliminary data.</text>
</comment>
<sequence length="275" mass="30937">MKNQILLSFWLCALVGGWVFQHAECTNNTAGAKTVSRSYPSNTLTKCGQTVHANNGAIKYKLEKPYDADELCAFIVRFKNYGNHTFQLDVDGISDSDPNAISILDFSHSHHLGPPNVAKTVTVSGWTIIVVFKTQTNSGTGFQLSFKADKTKGAKLDGADTVYNMETPFSLQLPFTKEDLYNHYVITSGSKVITHPRKYIRLMASAVFSNIYPYCRNLVRVYTFENYELRFTADLCDDHDSVVLETKEMFIVFYHGSTVPRGNISGFLQWQTVTH</sequence>
<keyword evidence="3" id="KW-1185">Reference proteome</keyword>
<name>A0A1D2MJB8_ORCCI</name>
<evidence type="ECO:0000256" key="1">
    <source>
        <dbReference type="SAM" id="SignalP"/>
    </source>
</evidence>
<dbReference type="EMBL" id="LJIJ01001071">
    <property type="protein sequence ID" value="ODM93127.1"/>
    <property type="molecule type" value="Genomic_DNA"/>
</dbReference>
<keyword evidence="1" id="KW-0732">Signal</keyword>
<reference evidence="2 3" key="1">
    <citation type="journal article" date="2016" name="Genome Biol. Evol.">
        <title>Gene Family Evolution Reflects Adaptation to Soil Environmental Stressors in the Genome of the Collembolan Orchesella cincta.</title>
        <authorList>
            <person name="Faddeeva-Vakhrusheva A."/>
            <person name="Derks M.F."/>
            <person name="Anvar S.Y."/>
            <person name="Agamennone V."/>
            <person name="Suring W."/>
            <person name="Smit S."/>
            <person name="van Straalen N.M."/>
            <person name="Roelofs D."/>
        </authorList>
    </citation>
    <scope>NUCLEOTIDE SEQUENCE [LARGE SCALE GENOMIC DNA]</scope>
    <source>
        <tissue evidence="2">Mixed pool</tissue>
    </source>
</reference>
<feature type="chain" id="PRO_5008904120" description="CUB domain-containing protein" evidence="1">
    <location>
        <begin position="26"/>
        <end position="275"/>
    </location>
</feature>
<proteinExistence type="predicted"/>
<evidence type="ECO:0000313" key="2">
    <source>
        <dbReference type="EMBL" id="ODM93127.1"/>
    </source>
</evidence>
<gene>
    <name evidence="2" type="ORF">Ocin01_13555</name>
</gene>
<dbReference type="Proteomes" id="UP000094527">
    <property type="component" value="Unassembled WGS sequence"/>
</dbReference>
<accession>A0A1D2MJB8</accession>
<evidence type="ECO:0008006" key="4">
    <source>
        <dbReference type="Google" id="ProtNLM"/>
    </source>
</evidence>
<protein>
    <recommendedName>
        <fullName evidence="4">CUB domain-containing protein</fullName>
    </recommendedName>
</protein>
<dbReference type="AlphaFoldDB" id="A0A1D2MJB8"/>
<evidence type="ECO:0000313" key="3">
    <source>
        <dbReference type="Proteomes" id="UP000094527"/>
    </source>
</evidence>